<proteinExistence type="predicted"/>
<organism evidence="1 2">
    <name type="scientific">Panagrolaimus sp. ES5</name>
    <dbReference type="NCBI Taxonomy" id="591445"/>
    <lineage>
        <taxon>Eukaryota</taxon>
        <taxon>Metazoa</taxon>
        <taxon>Ecdysozoa</taxon>
        <taxon>Nematoda</taxon>
        <taxon>Chromadorea</taxon>
        <taxon>Rhabditida</taxon>
        <taxon>Tylenchina</taxon>
        <taxon>Panagrolaimomorpha</taxon>
        <taxon>Panagrolaimoidea</taxon>
        <taxon>Panagrolaimidae</taxon>
        <taxon>Panagrolaimus</taxon>
    </lineage>
</organism>
<dbReference type="WBParaSite" id="ES5_v2.g7152.t1">
    <property type="protein sequence ID" value="ES5_v2.g7152.t1"/>
    <property type="gene ID" value="ES5_v2.g7152"/>
</dbReference>
<sequence length="194" mass="22829">MHKTAKKPLLPTDNVTASAEEFTWDAITWGALLFLLLVALGFVASSLLTWHLVYSLCKNPQSIVRSYDLLDENCYTIATAKYYDVMNLHTEDRTKDKSLSNFAKQYEFHATNRRIYYKVEPRKVLAYIYIVAFAFFFAGRCCYSATFIFNFFYGYSLFFVIRLLFKCCGLLYYAYYYETQCNNQFWTAPRMFAN</sequence>
<dbReference type="Proteomes" id="UP000887579">
    <property type="component" value="Unplaced"/>
</dbReference>
<evidence type="ECO:0000313" key="2">
    <source>
        <dbReference type="WBParaSite" id="ES5_v2.g7152.t1"/>
    </source>
</evidence>
<evidence type="ECO:0000313" key="1">
    <source>
        <dbReference type="Proteomes" id="UP000887579"/>
    </source>
</evidence>
<reference evidence="2" key="1">
    <citation type="submission" date="2022-11" db="UniProtKB">
        <authorList>
            <consortium name="WormBaseParasite"/>
        </authorList>
    </citation>
    <scope>IDENTIFICATION</scope>
</reference>
<protein>
    <submittedName>
        <fullName evidence="2">Uncharacterized protein</fullName>
    </submittedName>
</protein>
<accession>A0AC34GRD7</accession>
<name>A0AC34GRD7_9BILA</name>